<organism evidence="1 2">
    <name type="scientific">Lampropedia hyalina DSM 16112</name>
    <dbReference type="NCBI Taxonomy" id="1122156"/>
    <lineage>
        <taxon>Bacteria</taxon>
        <taxon>Pseudomonadati</taxon>
        <taxon>Pseudomonadota</taxon>
        <taxon>Betaproteobacteria</taxon>
        <taxon>Burkholderiales</taxon>
        <taxon>Comamonadaceae</taxon>
        <taxon>Lampropedia</taxon>
    </lineage>
</organism>
<evidence type="ECO:0000313" key="2">
    <source>
        <dbReference type="Proteomes" id="UP000184327"/>
    </source>
</evidence>
<accession>A0A1M5CE14</accession>
<evidence type="ECO:0000313" key="1">
    <source>
        <dbReference type="EMBL" id="SHF52983.1"/>
    </source>
</evidence>
<reference evidence="1 2" key="1">
    <citation type="submission" date="2016-11" db="EMBL/GenBank/DDBJ databases">
        <authorList>
            <person name="Jaros S."/>
            <person name="Januszkiewicz K."/>
            <person name="Wedrychowicz H."/>
        </authorList>
    </citation>
    <scope>NUCLEOTIDE SEQUENCE [LARGE SCALE GENOMIC DNA]</scope>
    <source>
        <strain evidence="1 2">DSM 16112</strain>
    </source>
</reference>
<proteinExistence type="predicted"/>
<dbReference type="AlphaFoldDB" id="A0A1M5CE14"/>
<name>A0A1M5CE14_9BURK</name>
<protein>
    <submittedName>
        <fullName evidence="1">Uncharacterized protein</fullName>
    </submittedName>
</protein>
<gene>
    <name evidence="1" type="ORF">SAMN02745117_02131</name>
</gene>
<dbReference type="Proteomes" id="UP000184327">
    <property type="component" value="Unassembled WGS sequence"/>
</dbReference>
<dbReference type="EMBL" id="FQUZ01000027">
    <property type="protein sequence ID" value="SHF52983.1"/>
    <property type="molecule type" value="Genomic_DNA"/>
</dbReference>
<keyword evidence="2" id="KW-1185">Reference proteome</keyword>
<sequence>MGGTSIRWDSGSTVHKTIEDNRSCSYRIHPYMTVSWEQFVTDATNRQLADWGSFNSIFSAQGQRHLNVCLRDNQCEDGDILAITLNGQEIVRSELFNTASCFDVPVNSGVSYLGVYAVNGTGYKGQCDFADRNTGEITVRGADGRGITQLYSVRGGQGSYGSLMVVN</sequence>